<protein>
    <submittedName>
        <fullName evidence="2">Uncharacterized protein</fullName>
    </submittedName>
</protein>
<reference evidence="3" key="1">
    <citation type="submission" date="2016-10" db="EMBL/GenBank/DDBJ databases">
        <authorList>
            <person name="Varghese N."/>
            <person name="Submissions S."/>
        </authorList>
    </citation>
    <scope>NUCLEOTIDE SEQUENCE [LARGE SCALE GENOMIC DNA]</scope>
    <source>
        <strain evidence="3">DSM 43163</strain>
    </source>
</reference>
<keyword evidence="3" id="KW-1185">Reference proteome</keyword>
<evidence type="ECO:0000256" key="1">
    <source>
        <dbReference type="SAM" id="Phobius"/>
    </source>
</evidence>
<dbReference type="Proteomes" id="UP000236723">
    <property type="component" value="Unassembled WGS sequence"/>
</dbReference>
<feature type="transmembrane region" description="Helical" evidence="1">
    <location>
        <begin position="52"/>
        <end position="69"/>
    </location>
</feature>
<accession>A0A1H6BH16</accession>
<keyword evidence="1" id="KW-0472">Membrane</keyword>
<keyword evidence="1" id="KW-0812">Transmembrane</keyword>
<feature type="transmembrane region" description="Helical" evidence="1">
    <location>
        <begin position="26"/>
        <end position="46"/>
    </location>
</feature>
<dbReference type="AlphaFoldDB" id="A0A1H6BH16"/>
<evidence type="ECO:0000313" key="3">
    <source>
        <dbReference type="Proteomes" id="UP000236723"/>
    </source>
</evidence>
<organism evidence="2 3">
    <name type="scientific">Thermomonospora echinospora</name>
    <dbReference type="NCBI Taxonomy" id="1992"/>
    <lineage>
        <taxon>Bacteria</taxon>
        <taxon>Bacillati</taxon>
        <taxon>Actinomycetota</taxon>
        <taxon>Actinomycetes</taxon>
        <taxon>Streptosporangiales</taxon>
        <taxon>Thermomonosporaceae</taxon>
        <taxon>Thermomonospora</taxon>
    </lineage>
</organism>
<sequence>MRLPGSAPSQEEATGAVVHYRTDQPVGLAVLTLLSVAAVVGGPYALARELGAPQFLVNPAAFVLVVLYISRFATRSVTRTAAGRLTVQGHRYGIDRRYRAELDVHQVTAIHRLTWARLSFGSVRIHGDGGMVKLRPTVRCVSKPKDWIRQNRVTGAGTDLQKLVYRMLLINPSISVKGIAAPLYLALDGRRYLPF</sequence>
<evidence type="ECO:0000313" key="2">
    <source>
        <dbReference type="EMBL" id="SEG59526.1"/>
    </source>
</evidence>
<dbReference type="EMBL" id="FNVO01000007">
    <property type="protein sequence ID" value="SEG59526.1"/>
    <property type="molecule type" value="Genomic_DNA"/>
</dbReference>
<gene>
    <name evidence="2" type="ORF">SAMN04489712_10774</name>
</gene>
<keyword evidence="1" id="KW-1133">Transmembrane helix</keyword>
<proteinExistence type="predicted"/>
<name>A0A1H6BH16_9ACTN</name>